<dbReference type="RefSeq" id="WP_379994377.1">
    <property type="nucleotide sequence ID" value="NZ_JBHSGN010000046.1"/>
</dbReference>
<name>A0ABV9KU94_9BACT</name>
<evidence type="ECO:0000313" key="2">
    <source>
        <dbReference type="EMBL" id="MFC4673141.1"/>
    </source>
</evidence>
<feature type="domain" description="Helix-turn-helix" evidence="1">
    <location>
        <begin position="46"/>
        <end position="95"/>
    </location>
</feature>
<dbReference type="Pfam" id="PF12728">
    <property type="entry name" value="HTH_17"/>
    <property type="match status" value="1"/>
</dbReference>
<evidence type="ECO:0000313" key="3">
    <source>
        <dbReference type="Proteomes" id="UP001596023"/>
    </source>
</evidence>
<dbReference type="InterPro" id="IPR009061">
    <property type="entry name" value="DNA-bd_dom_put_sf"/>
</dbReference>
<evidence type="ECO:0000259" key="1">
    <source>
        <dbReference type="Pfam" id="PF12728"/>
    </source>
</evidence>
<dbReference type="EMBL" id="JBHSGN010000046">
    <property type="protein sequence ID" value="MFC4673141.1"/>
    <property type="molecule type" value="Genomic_DNA"/>
</dbReference>
<proteinExistence type="predicted"/>
<dbReference type="PANTHER" id="PTHR34585">
    <property type="match status" value="1"/>
</dbReference>
<accession>A0ABV9KU94</accession>
<dbReference type="PANTHER" id="PTHR34585:SF22">
    <property type="entry name" value="HELIX-TURN-HELIX DOMAIN-CONTAINING PROTEIN"/>
    <property type="match status" value="1"/>
</dbReference>
<dbReference type="InterPro" id="IPR041657">
    <property type="entry name" value="HTH_17"/>
</dbReference>
<comment type="caution">
    <text evidence="2">The sequence shown here is derived from an EMBL/GenBank/DDBJ whole genome shotgun (WGS) entry which is preliminary data.</text>
</comment>
<protein>
    <submittedName>
        <fullName evidence="2">Helix-turn-helix domain-containing protein</fullName>
    </submittedName>
</protein>
<organism evidence="2 3">
    <name type="scientific">Dysgonomonas termitidis</name>
    <dbReference type="NCBI Taxonomy" id="1516126"/>
    <lineage>
        <taxon>Bacteria</taxon>
        <taxon>Pseudomonadati</taxon>
        <taxon>Bacteroidota</taxon>
        <taxon>Bacteroidia</taxon>
        <taxon>Bacteroidales</taxon>
        <taxon>Dysgonomonadaceae</taxon>
        <taxon>Dysgonomonas</taxon>
    </lineage>
</organism>
<dbReference type="Proteomes" id="UP001596023">
    <property type="component" value="Unassembled WGS sequence"/>
</dbReference>
<gene>
    <name evidence="2" type="ORF">ACFO6W_05515</name>
</gene>
<dbReference type="SUPFAM" id="SSF46955">
    <property type="entry name" value="Putative DNA-binding domain"/>
    <property type="match status" value="1"/>
</dbReference>
<keyword evidence="3" id="KW-1185">Reference proteome</keyword>
<sequence>MEVITFESKAYKDLADKIDRIAQYVTQKETVPPSQSKGDDSIDNRWLDNFEVAELLKISTRTLQRLRSKNLISFSLLGGKCYYQVSDIETALRNRLIRCTPETIAEFRKNFLLYAKQK</sequence>
<reference evidence="3" key="1">
    <citation type="journal article" date="2019" name="Int. J. Syst. Evol. Microbiol.">
        <title>The Global Catalogue of Microorganisms (GCM) 10K type strain sequencing project: providing services to taxonomists for standard genome sequencing and annotation.</title>
        <authorList>
            <consortium name="The Broad Institute Genomics Platform"/>
            <consortium name="The Broad Institute Genome Sequencing Center for Infectious Disease"/>
            <person name="Wu L."/>
            <person name="Ma J."/>
        </authorList>
    </citation>
    <scope>NUCLEOTIDE SEQUENCE [LARGE SCALE GENOMIC DNA]</scope>
    <source>
        <strain evidence="3">CCUG 66188</strain>
    </source>
</reference>